<organism evidence="1 2">
    <name type="scientific">Microbacterium marinum</name>
    <dbReference type="NCBI Taxonomy" id="421115"/>
    <lineage>
        <taxon>Bacteria</taxon>
        <taxon>Bacillati</taxon>
        <taxon>Actinomycetota</taxon>
        <taxon>Actinomycetes</taxon>
        <taxon>Micrococcales</taxon>
        <taxon>Microbacteriaceae</taxon>
        <taxon>Microbacterium</taxon>
    </lineage>
</organism>
<name>A0A7W7BPS1_9MICO</name>
<proteinExistence type="predicted"/>
<keyword evidence="2" id="KW-1185">Reference proteome</keyword>
<dbReference type="Proteomes" id="UP000573729">
    <property type="component" value="Unassembled WGS sequence"/>
</dbReference>
<dbReference type="AlphaFoldDB" id="A0A7W7BPS1"/>
<dbReference type="EMBL" id="JACHMD010000001">
    <property type="protein sequence ID" value="MBB4666580.1"/>
    <property type="molecule type" value="Genomic_DNA"/>
</dbReference>
<gene>
    <name evidence="1" type="ORF">BKA24_001289</name>
</gene>
<comment type="caution">
    <text evidence="1">The sequence shown here is derived from an EMBL/GenBank/DDBJ whole genome shotgun (WGS) entry which is preliminary data.</text>
</comment>
<evidence type="ECO:0000313" key="2">
    <source>
        <dbReference type="Proteomes" id="UP000573729"/>
    </source>
</evidence>
<accession>A0A7W7BPS1</accession>
<reference evidence="1 2" key="1">
    <citation type="submission" date="2020-08" db="EMBL/GenBank/DDBJ databases">
        <title>Sequencing the genomes of 1000 actinobacteria strains.</title>
        <authorList>
            <person name="Klenk H.-P."/>
        </authorList>
    </citation>
    <scope>NUCLEOTIDE SEQUENCE [LARGE SCALE GENOMIC DNA]</scope>
    <source>
        <strain evidence="1 2">DSM 24947</strain>
    </source>
</reference>
<sequence length="27" mass="3124">MRVDPVGVIAERVGRYLIDRHRAMISL</sequence>
<evidence type="ECO:0000313" key="1">
    <source>
        <dbReference type="EMBL" id="MBB4666580.1"/>
    </source>
</evidence>
<protein>
    <submittedName>
        <fullName evidence="1">Uncharacterized protein</fullName>
    </submittedName>
</protein>